<dbReference type="OrthoDB" id="9787344at2"/>
<dbReference type="PROSITE" id="PS50930">
    <property type="entry name" value="HTH_LYTTR"/>
    <property type="match status" value="1"/>
</dbReference>
<dbReference type="Proteomes" id="UP000263900">
    <property type="component" value="Chromosome"/>
</dbReference>
<evidence type="ECO:0000313" key="2">
    <source>
        <dbReference type="EMBL" id="AXY77857.1"/>
    </source>
</evidence>
<proteinExistence type="predicted"/>
<evidence type="ECO:0000313" key="3">
    <source>
        <dbReference type="Proteomes" id="UP000263900"/>
    </source>
</evidence>
<keyword evidence="3" id="KW-1185">Reference proteome</keyword>
<dbReference type="GO" id="GO:0003677">
    <property type="term" value="F:DNA binding"/>
    <property type="evidence" value="ECO:0007669"/>
    <property type="project" value="InterPro"/>
</dbReference>
<dbReference type="InterPro" id="IPR007492">
    <property type="entry name" value="LytTR_DNA-bd_dom"/>
</dbReference>
<dbReference type="AlphaFoldDB" id="A0A3B7MVB3"/>
<accession>A0A3B7MVB3</accession>
<protein>
    <submittedName>
        <fullName evidence="2">LytTR family transcriptional regulator</fullName>
    </submittedName>
</protein>
<dbReference type="SMART" id="SM00850">
    <property type="entry name" value="LytTR"/>
    <property type="match status" value="1"/>
</dbReference>
<dbReference type="EMBL" id="CP032157">
    <property type="protein sequence ID" value="AXY77857.1"/>
    <property type="molecule type" value="Genomic_DNA"/>
</dbReference>
<gene>
    <name evidence="2" type="ORF">D3H65_29410</name>
</gene>
<dbReference type="Pfam" id="PF04397">
    <property type="entry name" value="LytTR"/>
    <property type="match status" value="1"/>
</dbReference>
<dbReference type="RefSeq" id="WP_119053730.1">
    <property type="nucleotide sequence ID" value="NZ_CP032157.1"/>
</dbReference>
<dbReference type="KEGG" id="pseg:D3H65_29410"/>
<feature type="domain" description="HTH LytTR-type" evidence="1">
    <location>
        <begin position="67"/>
        <end position="174"/>
    </location>
</feature>
<reference evidence="2 3" key="1">
    <citation type="submission" date="2018-09" db="EMBL/GenBank/DDBJ databases">
        <title>Genome sequencing of strain 6GH32-13.</title>
        <authorList>
            <person name="Weon H.-Y."/>
            <person name="Heo J."/>
            <person name="Kwon S.-W."/>
        </authorList>
    </citation>
    <scope>NUCLEOTIDE SEQUENCE [LARGE SCALE GENOMIC DNA]</scope>
    <source>
        <strain evidence="2 3">5GH32-13</strain>
    </source>
</reference>
<evidence type="ECO:0000259" key="1">
    <source>
        <dbReference type="PROSITE" id="PS50930"/>
    </source>
</evidence>
<dbReference type="Gene3D" id="2.40.50.1020">
    <property type="entry name" value="LytTr DNA-binding domain"/>
    <property type="match status" value="1"/>
</dbReference>
<name>A0A3B7MVB3_9BACT</name>
<sequence length="174" mass="20015">MNNINTAKTSRGSKPDMTIRHAEEGIVPLFPRKETSSLNTNLSHQLQELLELLSPEKTGGPAYRNRFLIRKGHQFISVPVTDIWYFYSREKLCFVKTIDNKDYVVPFSIAEIEGMVSPKRFFRVSRKYIISHGAITKILVWFNGKLKVEIQPGATEDIVISRERVNGFKTWLGE</sequence>
<organism evidence="2 3">
    <name type="scientific">Paraflavitalea soli</name>
    <dbReference type="NCBI Taxonomy" id="2315862"/>
    <lineage>
        <taxon>Bacteria</taxon>
        <taxon>Pseudomonadati</taxon>
        <taxon>Bacteroidota</taxon>
        <taxon>Chitinophagia</taxon>
        <taxon>Chitinophagales</taxon>
        <taxon>Chitinophagaceae</taxon>
        <taxon>Paraflavitalea</taxon>
    </lineage>
</organism>